<proteinExistence type="predicted"/>
<sequence>MEKLLFNFFLVIHVICGFLSLLTGLIAMIAQKGNKTHNISGKIFYWAMAGVFVTTIIFFAIYPAVLKYQFFLTIGVISFYPTFSGKRILSMKKAIAPTLVDWVAAWGVGVCGIVMLAYAMYGFVNPVGFGGMAILFAIFGVVCLANAYGDLKIYLGYKKPEKMHWFLGHGGKMMGAYSAALTAFFVNIVPRYMPQNTPSFILIATWILPGVVVGIIASRILKKYKAKFAAKAQKSVLQTA</sequence>
<evidence type="ECO:0000313" key="3">
    <source>
        <dbReference type="Proteomes" id="UP001597510"/>
    </source>
</evidence>
<evidence type="ECO:0000256" key="1">
    <source>
        <dbReference type="SAM" id="Phobius"/>
    </source>
</evidence>
<dbReference type="Proteomes" id="UP001597510">
    <property type="component" value="Unassembled WGS sequence"/>
</dbReference>
<keyword evidence="1" id="KW-0812">Transmembrane</keyword>
<dbReference type="RefSeq" id="WP_340233196.1">
    <property type="nucleotide sequence ID" value="NZ_JBBEWC010000001.1"/>
</dbReference>
<comment type="caution">
    <text evidence="2">The sequence shown here is derived from an EMBL/GenBank/DDBJ whole genome shotgun (WGS) entry which is preliminary data.</text>
</comment>
<feature type="transmembrane region" description="Helical" evidence="1">
    <location>
        <begin position="6"/>
        <end position="31"/>
    </location>
</feature>
<name>A0ABW5JBH8_9BACT</name>
<protein>
    <recommendedName>
        <fullName evidence="4">DUF2306 domain-containing protein</fullName>
    </recommendedName>
</protein>
<gene>
    <name evidence="2" type="ORF">ACFSR2_21145</name>
</gene>
<accession>A0ABW5JBH8</accession>
<feature type="transmembrane region" description="Helical" evidence="1">
    <location>
        <begin position="43"/>
        <end position="62"/>
    </location>
</feature>
<feature type="transmembrane region" description="Helical" evidence="1">
    <location>
        <begin position="127"/>
        <end position="149"/>
    </location>
</feature>
<dbReference type="EMBL" id="JBHULC010000038">
    <property type="protein sequence ID" value="MFD2523417.1"/>
    <property type="molecule type" value="Genomic_DNA"/>
</dbReference>
<evidence type="ECO:0000313" key="2">
    <source>
        <dbReference type="EMBL" id="MFD2523417.1"/>
    </source>
</evidence>
<feature type="transmembrane region" description="Helical" evidence="1">
    <location>
        <begin position="200"/>
        <end position="221"/>
    </location>
</feature>
<keyword evidence="3" id="KW-1185">Reference proteome</keyword>
<reference evidence="3" key="1">
    <citation type="journal article" date="2019" name="Int. J. Syst. Evol. Microbiol.">
        <title>The Global Catalogue of Microorganisms (GCM) 10K type strain sequencing project: providing services to taxonomists for standard genome sequencing and annotation.</title>
        <authorList>
            <consortium name="The Broad Institute Genomics Platform"/>
            <consortium name="The Broad Institute Genome Sequencing Center for Infectious Disease"/>
            <person name="Wu L."/>
            <person name="Ma J."/>
        </authorList>
    </citation>
    <scope>NUCLEOTIDE SEQUENCE [LARGE SCALE GENOMIC DNA]</scope>
    <source>
        <strain evidence="3">KCTC 52344</strain>
    </source>
</reference>
<feature type="transmembrane region" description="Helical" evidence="1">
    <location>
        <begin position="101"/>
        <end position="121"/>
    </location>
</feature>
<feature type="transmembrane region" description="Helical" evidence="1">
    <location>
        <begin position="170"/>
        <end position="188"/>
    </location>
</feature>
<organism evidence="2 3">
    <name type="scientific">Emticicia soli</name>
    <dbReference type="NCBI Taxonomy" id="2027878"/>
    <lineage>
        <taxon>Bacteria</taxon>
        <taxon>Pseudomonadati</taxon>
        <taxon>Bacteroidota</taxon>
        <taxon>Cytophagia</taxon>
        <taxon>Cytophagales</taxon>
        <taxon>Leadbetterellaceae</taxon>
        <taxon>Emticicia</taxon>
    </lineage>
</organism>
<evidence type="ECO:0008006" key="4">
    <source>
        <dbReference type="Google" id="ProtNLM"/>
    </source>
</evidence>
<keyword evidence="1" id="KW-1133">Transmembrane helix</keyword>
<keyword evidence="1" id="KW-0472">Membrane</keyword>